<dbReference type="PRINTS" id="PR00080">
    <property type="entry name" value="SDRFAMILY"/>
</dbReference>
<dbReference type="PANTHER" id="PTHR44196">
    <property type="entry name" value="DEHYDROGENASE/REDUCTASE SDR FAMILY MEMBER 7B"/>
    <property type="match status" value="1"/>
</dbReference>
<dbReference type="PRINTS" id="PR00081">
    <property type="entry name" value="GDHRDH"/>
</dbReference>
<name>A0A5N0DL15_9NOCA</name>
<proteinExistence type="inferred from homology"/>
<dbReference type="CDD" id="cd05233">
    <property type="entry name" value="SDR_c"/>
    <property type="match status" value="1"/>
</dbReference>
<evidence type="ECO:0000256" key="2">
    <source>
        <dbReference type="ARBA" id="ARBA00023002"/>
    </source>
</evidence>
<keyword evidence="5" id="KW-1185">Reference proteome</keyword>
<dbReference type="Gene3D" id="3.40.50.720">
    <property type="entry name" value="NAD(P)-binding Rossmann-like Domain"/>
    <property type="match status" value="1"/>
</dbReference>
<reference evidence="4 5" key="1">
    <citation type="submission" date="2019-09" db="EMBL/GenBank/DDBJ databases">
        <authorList>
            <person name="Wang X."/>
        </authorList>
    </citation>
    <scope>NUCLEOTIDE SEQUENCE [LARGE SCALE GENOMIC DNA]</scope>
    <source>
        <strain evidence="4 5">CICC 11023</strain>
    </source>
</reference>
<protein>
    <submittedName>
        <fullName evidence="4">SDR family NAD(P)-dependent oxidoreductase</fullName>
    </submittedName>
</protein>
<gene>
    <name evidence="4" type="ORF">F3087_44310</name>
</gene>
<sequence length="242" mass="24958">MGSLMSRRVVITGGGQGLGLEIARGCVRRGASAILIDIDAVALRDAQRELGEQHCAVFVCDITDRGQVAATLTAIGHSGGISALVNNAGVFTNDAIEAADPGRASLAIAVNVNGTINITDAVLEQGLLCRETGQIIFINSSAGDPLHTGTGARERVYAATKGALTGYSKAIEGAAKGTPLRVTTIFPGGMDTNLYVNAGMSAEDGHNKPWLIPPSRVAEAVTFVLELPVDTNISRLAIGPNL</sequence>
<dbReference type="InterPro" id="IPR002347">
    <property type="entry name" value="SDR_fam"/>
</dbReference>
<accession>A0A5N0DL15</accession>
<dbReference type="PANTHER" id="PTHR44196:SF1">
    <property type="entry name" value="DEHYDROGENASE_REDUCTASE SDR FAMILY MEMBER 7B"/>
    <property type="match status" value="1"/>
</dbReference>
<dbReference type="Proteomes" id="UP000323876">
    <property type="component" value="Unassembled WGS sequence"/>
</dbReference>
<evidence type="ECO:0000313" key="5">
    <source>
        <dbReference type="Proteomes" id="UP000323876"/>
    </source>
</evidence>
<dbReference type="OrthoDB" id="335726at2"/>
<dbReference type="Pfam" id="PF00106">
    <property type="entry name" value="adh_short"/>
    <property type="match status" value="1"/>
</dbReference>
<dbReference type="EMBL" id="VXLC01000048">
    <property type="protein sequence ID" value="KAA8877433.1"/>
    <property type="molecule type" value="Genomic_DNA"/>
</dbReference>
<dbReference type="SUPFAM" id="SSF51735">
    <property type="entry name" value="NAD(P)-binding Rossmann-fold domains"/>
    <property type="match status" value="1"/>
</dbReference>
<dbReference type="InterPro" id="IPR036291">
    <property type="entry name" value="NAD(P)-bd_dom_sf"/>
</dbReference>
<comment type="caution">
    <text evidence="4">The sequence shown here is derived from an EMBL/GenBank/DDBJ whole genome shotgun (WGS) entry which is preliminary data.</text>
</comment>
<keyword evidence="2" id="KW-0560">Oxidoreductase</keyword>
<comment type="similarity">
    <text evidence="1 3">Belongs to the short-chain dehydrogenases/reductases (SDR) family.</text>
</comment>
<dbReference type="GO" id="GO:0016020">
    <property type="term" value="C:membrane"/>
    <property type="evidence" value="ECO:0007669"/>
    <property type="project" value="TreeGrafter"/>
</dbReference>
<evidence type="ECO:0000256" key="1">
    <source>
        <dbReference type="ARBA" id="ARBA00006484"/>
    </source>
</evidence>
<evidence type="ECO:0000256" key="3">
    <source>
        <dbReference type="RuleBase" id="RU000363"/>
    </source>
</evidence>
<evidence type="ECO:0000313" key="4">
    <source>
        <dbReference type="EMBL" id="KAA8877433.1"/>
    </source>
</evidence>
<dbReference type="AlphaFoldDB" id="A0A5N0DL15"/>
<organism evidence="4 5">
    <name type="scientific">Nocardia colli</name>
    <dbReference type="NCBI Taxonomy" id="2545717"/>
    <lineage>
        <taxon>Bacteria</taxon>
        <taxon>Bacillati</taxon>
        <taxon>Actinomycetota</taxon>
        <taxon>Actinomycetes</taxon>
        <taxon>Mycobacteriales</taxon>
        <taxon>Nocardiaceae</taxon>
        <taxon>Nocardia</taxon>
    </lineage>
</organism>
<dbReference type="GO" id="GO:0016491">
    <property type="term" value="F:oxidoreductase activity"/>
    <property type="evidence" value="ECO:0007669"/>
    <property type="project" value="UniProtKB-KW"/>
</dbReference>